<dbReference type="RefSeq" id="WP_262308671.1">
    <property type="nucleotide sequence ID" value="NZ_CP106679.1"/>
</dbReference>
<gene>
    <name evidence="3" type="ORF">N6H18_12820</name>
</gene>
<dbReference type="EMBL" id="CP106679">
    <property type="protein sequence ID" value="UXP31231.1"/>
    <property type="molecule type" value="Genomic_DNA"/>
</dbReference>
<reference evidence="3" key="1">
    <citation type="submission" date="2022-09" db="EMBL/GenBank/DDBJ databases">
        <title>Comparative genomics and taxonomic characterization of three novel marine species of genus Reichenbachiella exhibiting antioxidant and polysaccharide degradation activities.</title>
        <authorList>
            <person name="Muhammad N."/>
            <person name="Lee Y.-J."/>
            <person name="Ko J."/>
            <person name="Kim S.-G."/>
        </authorList>
    </citation>
    <scope>NUCLEOTIDE SEQUENCE</scope>
    <source>
        <strain evidence="3">BKB1-1</strain>
    </source>
</reference>
<accession>A0ABY6CL36</accession>
<evidence type="ECO:0000256" key="1">
    <source>
        <dbReference type="SAM" id="Coils"/>
    </source>
</evidence>
<feature type="coiled-coil region" evidence="1">
    <location>
        <begin position="200"/>
        <end position="238"/>
    </location>
</feature>
<feature type="transmembrane region" description="Helical" evidence="2">
    <location>
        <begin position="26"/>
        <end position="44"/>
    </location>
</feature>
<evidence type="ECO:0008006" key="5">
    <source>
        <dbReference type="Google" id="ProtNLM"/>
    </source>
</evidence>
<proteinExistence type="predicted"/>
<feature type="transmembrane region" description="Helical" evidence="2">
    <location>
        <begin position="158"/>
        <end position="176"/>
    </location>
</feature>
<name>A0ABY6CL36_9BACT</name>
<keyword evidence="4" id="KW-1185">Reference proteome</keyword>
<evidence type="ECO:0000313" key="4">
    <source>
        <dbReference type="Proteomes" id="UP001065174"/>
    </source>
</evidence>
<organism evidence="3 4">
    <name type="scientific">Reichenbachiella agarivorans</name>
    <dbReference type="NCBI Taxonomy" id="2979464"/>
    <lineage>
        <taxon>Bacteria</taxon>
        <taxon>Pseudomonadati</taxon>
        <taxon>Bacteroidota</taxon>
        <taxon>Cytophagia</taxon>
        <taxon>Cytophagales</taxon>
        <taxon>Reichenbachiellaceae</taxon>
        <taxon>Reichenbachiella</taxon>
    </lineage>
</organism>
<keyword evidence="1" id="KW-0175">Coiled coil</keyword>
<protein>
    <recommendedName>
        <fullName evidence="5">Methyl-accepting chemotaxis protein</fullName>
    </recommendedName>
</protein>
<keyword evidence="2" id="KW-0812">Transmembrane</keyword>
<keyword evidence="2" id="KW-1133">Transmembrane helix</keyword>
<dbReference type="Proteomes" id="UP001065174">
    <property type="component" value="Chromosome"/>
</dbReference>
<evidence type="ECO:0000313" key="3">
    <source>
        <dbReference type="EMBL" id="UXP31231.1"/>
    </source>
</evidence>
<evidence type="ECO:0000256" key="2">
    <source>
        <dbReference type="SAM" id="Phobius"/>
    </source>
</evidence>
<keyword evidence="2" id="KW-0472">Membrane</keyword>
<sequence>MSNSHLLNKKQIAKVLAPYRKKADQYMTRVLLVHAGIALFLAFFYNTWFLGIAVSVLATAAWFGTKALLPESSTHRYLASSLLGIYVALFIYQMHGMFEMHFFAFISAAILIIYQDWKVQIPLIVFIVVHHASFAYAQFAGVPDVYFTQLQYMDLQTFVFHAVLAVAVVAICGKWGHSFRENTINDAITKLQLRASNKKMADINKALHSVKQQLVKKNEELNINNEELNQRNDELIKTTQKQIEINAKLTDIDWKLF</sequence>
<feature type="transmembrane region" description="Helical" evidence="2">
    <location>
        <begin position="98"/>
        <end position="114"/>
    </location>
</feature>
<feature type="transmembrane region" description="Helical" evidence="2">
    <location>
        <begin position="121"/>
        <end position="138"/>
    </location>
</feature>